<dbReference type="RefSeq" id="WP_173129459.1">
    <property type="nucleotide sequence ID" value="NZ_JABMKX010000003.1"/>
</dbReference>
<evidence type="ECO:0000313" key="2">
    <source>
        <dbReference type="Proteomes" id="UP000711047"/>
    </source>
</evidence>
<keyword evidence="2" id="KW-1185">Reference proteome</keyword>
<comment type="caution">
    <text evidence="1">The sequence shown here is derived from an EMBL/GenBank/DDBJ whole genome shotgun (WGS) entry which is preliminary data.</text>
</comment>
<dbReference type="Proteomes" id="UP000711047">
    <property type="component" value="Unassembled WGS sequence"/>
</dbReference>
<organism evidence="1 2">
    <name type="scientific">Paenibacillus tritici</name>
    <dbReference type="NCBI Taxonomy" id="1873425"/>
    <lineage>
        <taxon>Bacteria</taxon>
        <taxon>Bacillati</taxon>
        <taxon>Bacillota</taxon>
        <taxon>Bacilli</taxon>
        <taxon>Bacillales</taxon>
        <taxon>Paenibacillaceae</taxon>
        <taxon>Paenibacillus</taxon>
    </lineage>
</organism>
<proteinExistence type="predicted"/>
<name>A0ABX2DKF5_9BACL</name>
<sequence length="63" mass="6234">MGSTESAVGIVSAVSVVSVVSSVSAVSAISTVSVESVVSEKKRGNAHTGAYGEWNAEAAAHDL</sequence>
<accession>A0ABX2DKF5</accession>
<protein>
    <submittedName>
        <fullName evidence="1">Uncharacterized protein</fullName>
    </submittedName>
</protein>
<evidence type="ECO:0000313" key="1">
    <source>
        <dbReference type="EMBL" id="NQX44945.1"/>
    </source>
</evidence>
<gene>
    <name evidence="1" type="ORF">HQN87_06355</name>
</gene>
<dbReference type="EMBL" id="JABMKX010000003">
    <property type="protein sequence ID" value="NQX44945.1"/>
    <property type="molecule type" value="Genomic_DNA"/>
</dbReference>
<reference evidence="1 2" key="1">
    <citation type="submission" date="2020-05" db="EMBL/GenBank/DDBJ databases">
        <title>Paenibacillus glebae, sp. nov., Paenibacillus humi sp. nov., Paenibacillus pedi sp. nov., Paenibacillus terrestris sp. nov. and Paenibacillus terricola sp. nov., isolated from a forest top soil sample.</title>
        <authorList>
            <person name="Qi S."/>
            <person name="Carlier A."/>
            <person name="Cnockaert M."/>
            <person name="Vandamme P."/>
        </authorList>
    </citation>
    <scope>NUCLEOTIDE SEQUENCE [LARGE SCALE GENOMIC DNA]</scope>
    <source>
        <strain evidence="1 2">LMG 29502</strain>
    </source>
</reference>